<protein>
    <recommendedName>
        <fullName evidence="4">Cyclin N-terminal domain-containing protein</fullName>
    </recommendedName>
</protein>
<evidence type="ECO:0000256" key="1">
    <source>
        <dbReference type="SAM" id="MobiDB-lite"/>
    </source>
</evidence>
<dbReference type="AlphaFoldDB" id="A0A9P8RQC3"/>
<reference evidence="2" key="1">
    <citation type="submission" date="2021-03" db="EMBL/GenBank/DDBJ databases">
        <title>Comparative genomics and phylogenomic investigation of the class Geoglossomycetes provide insights into ecological specialization and systematics.</title>
        <authorList>
            <person name="Melie T."/>
            <person name="Pirro S."/>
            <person name="Miller A.N."/>
            <person name="Quandt A."/>
        </authorList>
    </citation>
    <scope>NUCLEOTIDE SEQUENCE</scope>
    <source>
        <strain evidence="2">CAQ_001_2017</strain>
    </source>
</reference>
<dbReference type="CDD" id="cd20557">
    <property type="entry name" value="CYCLIN_ScPCL1-like"/>
    <property type="match status" value="1"/>
</dbReference>
<dbReference type="InterPro" id="IPR036915">
    <property type="entry name" value="Cyclin-like_sf"/>
</dbReference>
<name>A0A9P8RQC3_9PEZI</name>
<feature type="region of interest" description="Disordered" evidence="1">
    <location>
        <begin position="206"/>
        <end position="228"/>
    </location>
</feature>
<gene>
    <name evidence="2" type="ORF">GP486_003687</name>
</gene>
<proteinExistence type="predicted"/>
<dbReference type="SUPFAM" id="SSF47954">
    <property type="entry name" value="Cyclin-like"/>
    <property type="match status" value="1"/>
</dbReference>
<dbReference type="EMBL" id="JAGHQM010000519">
    <property type="protein sequence ID" value="KAH0559799.1"/>
    <property type="molecule type" value="Genomic_DNA"/>
</dbReference>
<organism evidence="2 3">
    <name type="scientific">Trichoglossum hirsutum</name>
    <dbReference type="NCBI Taxonomy" id="265104"/>
    <lineage>
        <taxon>Eukaryota</taxon>
        <taxon>Fungi</taxon>
        <taxon>Dikarya</taxon>
        <taxon>Ascomycota</taxon>
        <taxon>Pezizomycotina</taxon>
        <taxon>Geoglossomycetes</taxon>
        <taxon>Geoglossales</taxon>
        <taxon>Geoglossaceae</taxon>
        <taxon>Trichoglossum</taxon>
    </lineage>
</organism>
<evidence type="ECO:0008006" key="4">
    <source>
        <dbReference type="Google" id="ProtNLM"/>
    </source>
</evidence>
<comment type="caution">
    <text evidence="2">The sequence shown here is derived from an EMBL/GenBank/DDBJ whole genome shotgun (WGS) entry which is preliminary data.</text>
</comment>
<evidence type="ECO:0000313" key="2">
    <source>
        <dbReference type="EMBL" id="KAH0559799.1"/>
    </source>
</evidence>
<accession>A0A9P8RQC3</accession>
<sequence>MIPKPACMVPASPLVIQAFLHRAAVDMEVVALAACIIDRLSNRFAMSWRRECSLIGRDLVSAEDPLTPHGDYHDSGEDLFLRPEMIVLASLMVATKFLDDKSIPMAFWTQRVSGGRFSRKQLNTTERLILGDLGFRIQPFCNLTYISSALRALKAAGKNRAGAREIEKPRHQRDLECTVDCVADRFCKVSVRFSLRRPVFPRDNDDIHDVSVDDDGQGKTGTGDTKVNTGDGSIAFTTNAHPRRAFVLSTKKANQNLFLVRSDHNVRPIS</sequence>
<keyword evidence="3" id="KW-1185">Reference proteome</keyword>
<evidence type="ECO:0000313" key="3">
    <source>
        <dbReference type="Proteomes" id="UP000750711"/>
    </source>
</evidence>
<dbReference type="Proteomes" id="UP000750711">
    <property type="component" value="Unassembled WGS sequence"/>
</dbReference>
<dbReference type="Gene3D" id="1.10.472.10">
    <property type="entry name" value="Cyclin-like"/>
    <property type="match status" value="1"/>
</dbReference>